<dbReference type="EMBL" id="CP066775">
    <property type="protein sequence ID" value="QQL51226.1"/>
    <property type="molecule type" value="Genomic_DNA"/>
</dbReference>
<keyword evidence="5" id="KW-0547">Nucleotide-binding</keyword>
<dbReference type="GO" id="GO:0016020">
    <property type="term" value="C:membrane"/>
    <property type="evidence" value="ECO:0007669"/>
    <property type="project" value="InterPro"/>
</dbReference>
<dbReference type="KEGG" id="mgik:GO620_007200"/>
<dbReference type="InterPro" id="IPR050482">
    <property type="entry name" value="Sensor_HK_TwoCompSys"/>
</dbReference>
<evidence type="ECO:0000313" key="10">
    <source>
        <dbReference type="EMBL" id="QQL51226.1"/>
    </source>
</evidence>
<sequence length="729" mass="82252">MAPTPDSVAIEILDTIAVACFKLDGEGRLIYISKEARQSLSEFGSVQIGAKLLDSFPLYYGTPVPDLLEEVKNTGKSLSCEYISPYDHFWMSIAVHRVDNNGLIVYFSEIEKAKGTQKELLSEQEKLHANRNLLRATLDGSLNFTQVFEAIRNNNHKIINFKWLLQNNVSKESSGHVIGKLLLDENPGVIDTGFFDRMIAVTESGESCQYELEYNHEQFNGWYHHSIIKLADGVVVSSTDITARKLAEEKLLDANDLLQSVFDTSLLAISVMDAVYDEEGNITDFRIKVANAELEKQTNRKDLVGKLYSVEYPGIKQMGIYDTILRVMDTGRSEGFDYFYPFEGINRWFACMFVKMGSSIIATNLDVTNIKNAEFEKLKILNLLEQTEELAMIGSWDYELAGKVMTWSEGMYRLFNLEKTATLSPEVFVTYVTPYNTYVTRRIIKYINSGLGPFDETIDFKIGKSKKTLRLKADVVRNLNGDVERVLGVTLDITAGKLAREKTKKLVKEQKALELEKQQQIFKAIITTQEEERKRIAESLHNGLGQVLYGVKLSLNQLKFGTDNNVVDNIKTVRQTENLLMDAISESRRLSHELMPKLLEDFGLKAAFEDMAEQFETSIGLFLQFNGPDNFRIDPFMELAIYRMIQEVILNVVKHAAASITKLNVEITTKKMTVLVKDNGKGFDVNQSGGDGIGLTSLRNNLKLLNGSLQLTSGLDMGTQVVLEFPIQF</sequence>
<dbReference type="PROSITE" id="PS50109">
    <property type="entry name" value="HIS_KIN"/>
    <property type="match status" value="1"/>
</dbReference>
<dbReference type="SMART" id="SM00387">
    <property type="entry name" value="HATPase_c"/>
    <property type="match status" value="1"/>
</dbReference>
<evidence type="ECO:0000256" key="6">
    <source>
        <dbReference type="ARBA" id="ARBA00022777"/>
    </source>
</evidence>
<dbReference type="GO" id="GO:0005524">
    <property type="term" value="F:ATP binding"/>
    <property type="evidence" value="ECO:0007669"/>
    <property type="project" value="UniProtKB-KW"/>
</dbReference>
<dbReference type="SUPFAM" id="SSF55874">
    <property type="entry name" value="ATPase domain of HSP90 chaperone/DNA topoisomerase II/histidine kinase"/>
    <property type="match status" value="1"/>
</dbReference>
<evidence type="ECO:0000313" key="11">
    <source>
        <dbReference type="Proteomes" id="UP000429232"/>
    </source>
</evidence>
<feature type="domain" description="Histidine kinase" evidence="9">
    <location>
        <begin position="535"/>
        <end position="729"/>
    </location>
</feature>
<dbReference type="Proteomes" id="UP000429232">
    <property type="component" value="Chromosome"/>
</dbReference>
<proteinExistence type="predicted"/>
<evidence type="ECO:0000256" key="1">
    <source>
        <dbReference type="ARBA" id="ARBA00000085"/>
    </source>
</evidence>
<dbReference type="InterPro" id="IPR011712">
    <property type="entry name" value="Sig_transdc_His_kin_sub3_dim/P"/>
</dbReference>
<dbReference type="CDD" id="cd16917">
    <property type="entry name" value="HATPase_UhpB-NarQ-NarX-like"/>
    <property type="match status" value="1"/>
</dbReference>
<evidence type="ECO:0000256" key="2">
    <source>
        <dbReference type="ARBA" id="ARBA00012438"/>
    </source>
</evidence>
<dbReference type="Gene3D" id="1.20.5.1930">
    <property type="match status" value="1"/>
</dbReference>
<dbReference type="InterPro" id="IPR035965">
    <property type="entry name" value="PAS-like_dom_sf"/>
</dbReference>
<accession>A0A6I4HW99</accession>
<dbReference type="SUPFAM" id="SSF55785">
    <property type="entry name" value="PYP-like sensor domain (PAS domain)"/>
    <property type="match status" value="3"/>
</dbReference>
<reference evidence="10 11" key="1">
    <citation type="submission" date="2020-12" db="EMBL/GenBank/DDBJ databases">
        <title>HMF7856_wgs.fasta genome submission.</title>
        <authorList>
            <person name="Kang H."/>
            <person name="Kim H."/>
            <person name="Joh K."/>
        </authorList>
    </citation>
    <scope>NUCLEOTIDE SEQUENCE [LARGE SCALE GENOMIC DNA]</scope>
    <source>
        <strain evidence="10 11">HMF7856</strain>
    </source>
</reference>
<keyword evidence="4" id="KW-0808">Transferase</keyword>
<evidence type="ECO:0000256" key="5">
    <source>
        <dbReference type="ARBA" id="ARBA00022741"/>
    </source>
</evidence>
<dbReference type="GO" id="GO:0000155">
    <property type="term" value="F:phosphorelay sensor kinase activity"/>
    <property type="evidence" value="ECO:0007669"/>
    <property type="project" value="InterPro"/>
</dbReference>
<dbReference type="PANTHER" id="PTHR24421">
    <property type="entry name" value="NITRATE/NITRITE SENSOR PROTEIN NARX-RELATED"/>
    <property type="match status" value="1"/>
</dbReference>
<evidence type="ECO:0000256" key="3">
    <source>
        <dbReference type="ARBA" id="ARBA00022553"/>
    </source>
</evidence>
<keyword evidence="8" id="KW-0902">Two-component regulatory system</keyword>
<keyword evidence="3" id="KW-0597">Phosphoprotein</keyword>
<comment type="catalytic activity">
    <reaction evidence="1">
        <text>ATP + protein L-histidine = ADP + protein N-phospho-L-histidine.</text>
        <dbReference type="EC" id="2.7.13.3"/>
    </reaction>
</comment>
<dbReference type="EC" id="2.7.13.3" evidence="2"/>
<name>A0A6I4HW99_9SPHI</name>
<dbReference type="GO" id="GO:0046983">
    <property type="term" value="F:protein dimerization activity"/>
    <property type="evidence" value="ECO:0007669"/>
    <property type="project" value="InterPro"/>
</dbReference>
<dbReference type="InterPro" id="IPR003594">
    <property type="entry name" value="HATPase_dom"/>
</dbReference>
<dbReference type="InterPro" id="IPR005467">
    <property type="entry name" value="His_kinase_dom"/>
</dbReference>
<dbReference type="Gene3D" id="3.30.565.10">
    <property type="entry name" value="Histidine kinase-like ATPase, C-terminal domain"/>
    <property type="match status" value="1"/>
</dbReference>
<dbReference type="AlphaFoldDB" id="A0A6I4HW99"/>
<evidence type="ECO:0000256" key="8">
    <source>
        <dbReference type="ARBA" id="ARBA00023012"/>
    </source>
</evidence>
<protein>
    <recommendedName>
        <fullName evidence="2">histidine kinase</fullName>
        <ecNumber evidence="2">2.7.13.3</ecNumber>
    </recommendedName>
</protein>
<keyword evidence="7" id="KW-0067">ATP-binding</keyword>
<dbReference type="PANTHER" id="PTHR24421:SF10">
    <property type="entry name" value="NITRATE_NITRITE SENSOR PROTEIN NARQ"/>
    <property type="match status" value="1"/>
</dbReference>
<dbReference type="InterPro" id="IPR036890">
    <property type="entry name" value="HATPase_C_sf"/>
</dbReference>
<gene>
    <name evidence="10" type="ORF">GO620_007200</name>
</gene>
<evidence type="ECO:0000256" key="7">
    <source>
        <dbReference type="ARBA" id="ARBA00022840"/>
    </source>
</evidence>
<evidence type="ECO:0000256" key="4">
    <source>
        <dbReference type="ARBA" id="ARBA00022679"/>
    </source>
</evidence>
<dbReference type="Pfam" id="PF07730">
    <property type="entry name" value="HisKA_3"/>
    <property type="match status" value="1"/>
</dbReference>
<keyword evidence="11" id="KW-1185">Reference proteome</keyword>
<keyword evidence="6" id="KW-0418">Kinase</keyword>
<dbReference type="RefSeq" id="WP_157523800.1">
    <property type="nucleotide sequence ID" value="NZ_CP066775.1"/>
</dbReference>
<dbReference type="Gene3D" id="3.30.450.20">
    <property type="entry name" value="PAS domain"/>
    <property type="match status" value="4"/>
</dbReference>
<evidence type="ECO:0000259" key="9">
    <source>
        <dbReference type="PROSITE" id="PS50109"/>
    </source>
</evidence>
<organism evidence="10 11">
    <name type="scientific">Mucilaginibacter ginkgonis</name>
    <dbReference type="NCBI Taxonomy" id="2682091"/>
    <lineage>
        <taxon>Bacteria</taxon>
        <taxon>Pseudomonadati</taxon>
        <taxon>Bacteroidota</taxon>
        <taxon>Sphingobacteriia</taxon>
        <taxon>Sphingobacteriales</taxon>
        <taxon>Sphingobacteriaceae</taxon>
        <taxon>Mucilaginibacter</taxon>
    </lineage>
</organism>
<dbReference type="Pfam" id="PF02518">
    <property type="entry name" value="HATPase_c"/>
    <property type="match status" value="1"/>
</dbReference>